<accession>A0ABV2QMG5</accession>
<keyword evidence="2" id="KW-0333">Golgi apparatus</keyword>
<keyword evidence="6" id="KW-1185">Reference proteome</keyword>
<gene>
    <name evidence="5" type="ORF">ABIE21_001650</name>
</gene>
<dbReference type="EMBL" id="JBEPSJ010000001">
    <property type="protein sequence ID" value="MET4582160.1"/>
    <property type="molecule type" value="Genomic_DNA"/>
</dbReference>
<dbReference type="Proteomes" id="UP001549257">
    <property type="component" value="Unassembled WGS sequence"/>
</dbReference>
<reference evidence="5 6" key="1">
    <citation type="submission" date="2024-06" db="EMBL/GenBank/DDBJ databases">
        <title>Sorghum-associated microbial communities from plants grown in Nebraska, USA.</title>
        <authorList>
            <person name="Schachtman D."/>
        </authorList>
    </citation>
    <scope>NUCLEOTIDE SEQUENCE [LARGE SCALE GENOMIC DNA]</scope>
    <source>
        <strain evidence="5 6">2857</strain>
    </source>
</reference>
<proteinExistence type="predicted"/>
<comment type="caution">
    <text evidence="5">The sequence shown here is derived from an EMBL/GenBank/DDBJ whole genome shotgun (WGS) entry which is preliminary data.</text>
</comment>
<evidence type="ECO:0000256" key="1">
    <source>
        <dbReference type="ARBA" id="ARBA00004255"/>
    </source>
</evidence>
<sequence>MPTSTRLSLAEELYLVLHYDPVTGELLRNGKVNGSEVQALSAAKLVDLIAKGRVAVERTRTVREAVVATEQPIDDAALDEARALLWRQSKDRSITWGLSNLGSSALVVAALQARGLVVDERKPLEPLTPLGAEVLRERRAAIDAAWLGADSDEQALLVAVILFAAKVWRNVYLVRDRSEKDSTVARLTVTTERVSRGGERAKVIARLLAESVAP</sequence>
<dbReference type="Pfam" id="PF05719">
    <property type="entry name" value="GPP34"/>
    <property type="match status" value="1"/>
</dbReference>
<organism evidence="5 6">
    <name type="scientific">Conyzicola nivalis</name>
    <dbReference type="NCBI Taxonomy" id="1477021"/>
    <lineage>
        <taxon>Bacteria</taxon>
        <taxon>Bacillati</taxon>
        <taxon>Actinomycetota</taxon>
        <taxon>Actinomycetes</taxon>
        <taxon>Micrococcales</taxon>
        <taxon>Microbacteriaceae</taxon>
        <taxon>Conyzicola</taxon>
    </lineage>
</organism>
<dbReference type="Gene3D" id="1.10.3630.10">
    <property type="entry name" value="yeast vps74-n-term truncation variant domain like"/>
    <property type="match status" value="1"/>
</dbReference>
<comment type="subcellular location">
    <subcellularLocation>
        <location evidence="1">Golgi apparatus membrane</location>
        <topology evidence="1">Peripheral membrane protein</topology>
        <orientation evidence="1">Cytoplasmic side</orientation>
    </subcellularLocation>
</comment>
<keyword evidence="4" id="KW-0472">Membrane</keyword>
<evidence type="ECO:0000256" key="4">
    <source>
        <dbReference type="ARBA" id="ARBA00023136"/>
    </source>
</evidence>
<evidence type="ECO:0000256" key="3">
    <source>
        <dbReference type="ARBA" id="ARBA00023121"/>
    </source>
</evidence>
<protein>
    <recommendedName>
        <fullName evidence="7">GPP34 family phosphoprotein</fullName>
    </recommendedName>
</protein>
<dbReference type="InterPro" id="IPR008628">
    <property type="entry name" value="GPP34-like"/>
</dbReference>
<evidence type="ECO:0000313" key="5">
    <source>
        <dbReference type="EMBL" id="MET4582160.1"/>
    </source>
</evidence>
<dbReference type="RefSeq" id="WP_354024307.1">
    <property type="nucleotide sequence ID" value="NZ_JBEPSJ010000001.1"/>
</dbReference>
<name>A0ABV2QMG5_9MICO</name>
<dbReference type="InterPro" id="IPR038261">
    <property type="entry name" value="GPP34-like_sf"/>
</dbReference>
<keyword evidence="3" id="KW-0446">Lipid-binding</keyword>
<evidence type="ECO:0008006" key="7">
    <source>
        <dbReference type="Google" id="ProtNLM"/>
    </source>
</evidence>
<evidence type="ECO:0000313" key="6">
    <source>
        <dbReference type="Proteomes" id="UP001549257"/>
    </source>
</evidence>
<evidence type="ECO:0000256" key="2">
    <source>
        <dbReference type="ARBA" id="ARBA00023034"/>
    </source>
</evidence>